<feature type="transmembrane region" description="Helical" evidence="4">
    <location>
        <begin position="12"/>
        <end position="35"/>
    </location>
</feature>
<dbReference type="GO" id="GO:0005506">
    <property type="term" value="F:iron ion binding"/>
    <property type="evidence" value="ECO:0007669"/>
    <property type="project" value="InterPro"/>
</dbReference>
<dbReference type="InterPro" id="IPR002401">
    <property type="entry name" value="Cyt_P450_E_grp-I"/>
</dbReference>
<keyword evidence="4" id="KW-0812">Transmembrane</keyword>
<evidence type="ECO:0000313" key="5">
    <source>
        <dbReference type="EnsemblMetazoa" id="XP_030850253"/>
    </source>
</evidence>
<dbReference type="PRINTS" id="PR00463">
    <property type="entry name" value="EP450I"/>
</dbReference>
<dbReference type="GO" id="GO:0006082">
    <property type="term" value="P:organic acid metabolic process"/>
    <property type="evidence" value="ECO:0000318"/>
    <property type="project" value="GO_Central"/>
</dbReference>
<evidence type="ECO:0000256" key="1">
    <source>
        <dbReference type="ARBA" id="ARBA00010617"/>
    </source>
</evidence>
<dbReference type="AlphaFoldDB" id="A0A7M7PH83"/>
<dbReference type="GeneID" id="115927969"/>
<comment type="similarity">
    <text evidence="1">Belongs to the cytochrome P450 family.</text>
</comment>
<dbReference type="GO" id="GO:0006805">
    <property type="term" value="P:xenobiotic metabolic process"/>
    <property type="evidence" value="ECO:0000318"/>
    <property type="project" value="GO_Central"/>
</dbReference>
<dbReference type="SUPFAM" id="SSF48264">
    <property type="entry name" value="Cytochrome P450"/>
    <property type="match status" value="1"/>
</dbReference>
<keyword evidence="4" id="KW-0472">Membrane</keyword>
<accession>A0A7M7PH83</accession>
<proteinExistence type="inferred from homology"/>
<name>A0A7M7PH83_STRPU</name>
<dbReference type="PANTHER" id="PTHR24300">
    <property type="entry name" value="CYTOCHROME P450 508A4-RELATED"/>
    <property type="match status" value="1"/>
</dbReference>
<dbReference type="RefSeq" id="XP_030850253.1">
    <property type="nucleotide sequence ID" value="XM_030994393.1"/>
</dbReference>
<keyword evidence="2" id="KW-0479">Metal-binding</keyword>
<organism evidence="5 6">
    <name type="scientific">Strongylocentrotus purpuratus</name>
    <name type="common">Purple sea urchin</name>
    <dbReference type="NCBI Taxonomy" id="7668"/>
    <lineage>
        <taxon>Eukaryota</taxon>
        <taxon>Metazoa</taxon>
        <taxon>Echinodermata</taxon>
        <taxon>Eleutherozoa</taxon>
        <taxon>Echinozoa</taxon>
        <taxon>Echinoidea</taxon>
        <taxon>Euechinoidea</taxon>
        <taxon>Echinacea</taxon>
        <taxon>Camarodonta</taxon>
        <taxon>Echinidea</taxon>
        <taxon>Strongylocentrotidae</taxon>
        <taxon>Strongylocentrotus</taxon>
    </lineage>
</organism>
<dbReference type="Pfam" id="PF00067">
    <property type="entry name" value="p450"/>
    <property type="match status" value="1"/>
</dbReference>
<sequence length="312" mass="35850">MYASVEKISSSVFYYGFTPFILAGLIAFLLSFILVRSGKKKYKNLPPRGPMEWPVLGGLPSLSGKDMPHVIIADMAKKYGPIFGMKMGSFYAVILSDYSLVRQAFAKSNDEFSDRPKITMIENIVQGKGLIVSYFGQMQTEHRRFSLSALRSLGMGKFKMEETIVDEARQLAMIFTSRQSKPFVPFHDIVVSVSNIICWLSLGKRFDYNDENFKAILASLFESFEIAEIAGLFNFLPFLRFLPGSGFKRMIALQQNHDRFLKPLVWKIHEEQEKSRRSPTCYVEMYTEQMIEAERETPVNTRLLKKYVSRSR</sequence>
<dbReference type="GO" id="GO:0020037">
    <property type="term" value="F:heme binding"/>
    <property type="evidence" value="ECO:0000318"/>
    <property type="project" value="GO_Central"/>
</dbReference>
<evidence type="ECO:0000256" key="4">
    <source>
        <dbReference type="SAM" id="Phobius"/>
    </source>
</evidence>
<reference evidence="6" key="1">
    <citation type="submission" date="2015-02" db="EMBL/GenBank/DDBJ databases">
        <title>Genome sequencing for Strongylocentrotus purpuratus.</title>
        <authorList>
            <person name="Murali S."/>
            <person name="Liu Y."/>
            <person name="Vee V."/>
            <person name="English A."/>
            <person name="Wang M."/>
            <person name="Skinner E."/>
            <person name="Han Y."/>
            <person name="Muzny D.M."/>
            <person name="Worley K.C."/>
            <person name="Gibbs R.A."/>
        </authorList>
    </citation>
    <scope>NUCLEOTIDE SEQUENCE</scope>
</reference>
<dbReference type="InParanoid" id="A0A7M7PH83"/>
<dbReference type="InterPro" id="IPR050182">
    <property type="entry name" value="Cytochrome_P450_fam2"/>
</dbReference>
<evidence type="ECO:0000313" key="6">
    <source>
        <dbReference type="Proteomes" id="UP000007110"/>
    </source>
</evidence>
<dbReference type="GO" id="GO:0008202">
    <property type="term" value="P:steroid metabolic process"/>
    <property type="evidence" value="ECO:0000318"/>
    <property type="project" value="GO_Central"/>
</dbReference>
<dbReference type="OMA" id="KEHEDNC"/>
<keyword evidence="6" id="KW-1185">Reference proteome</keyword>
<keyword evidence="3" id="KW-0408">Iron</keyword>
<reference evidence="5" key="2">
    <citation type="submission" date="2021-01" db="UniProtKB">
        <authorList>
            <consortium name="EnsemblMetazoa"/>
        </authorList>
    </citation>
    <scope>IDENTIFICATION</scope>
</reference>
<protein>
    <recommendedName>
        <fullName evidence="7">Cytochrome P450</fullName>
    </recommendedName>
</protein>
<dbReference type="PANTHER" id="PTHR24300:SF397">
    <property type="entry name" value="CYTOCHROME P450 2U1"/>
    <property type="match status" value="1"/>
</dbReference>
<dbReference type="KEGG" id="spu:115927969"/>
<dbReference type="EnsemblMetazoa" id="XM_030994393">
    <property type="protein sequence ID" value="XP_030850253"/>
    <property type="gene ID" value="LOC115927969"/>
</dbReference>
<evidence type="ECO:0008006" key="7">
    <source>
        <dbReference type="Google" id="ProtNLM"/>
    </source>
</evidence>
<dbReference type="Proteomes" id="UP000007110">
    <property type="component" value="Unassembled WGS sequence"/>
</dbReference>
<dbReference type="InterPro" id="IPR036396">
    <property type="entry name" value="Cyt_P450_sf"/>
</dbReference>
<dbReference type="GO" id="GO:0005737">
    <property type="term" value="C:cytoplasm"/>
    <property type="evidence" value="ECO:0000318"/>
    <property type="project" value="GO_Central"/>
</dbReference>
<dbReference type="InterPro" id="IPR001128">
    <property type="entry name" value="Cyt_P450"/>
</dbReference>
<dbReference type="GO" id="GO:0016712">
    <property type="term" value="F:oxidoreductase activity, acting on paired donors, with incorporation or reduction of molecular oxygen, reduced flavin or flavoprotein as one donor, and incorporation of one atom of oxygen"/>
    <property type="evidence" value="ECO:0000318"/>
    <property type="project" value="GO_Central"/>
</dbReference>
<keyword evidence="4" id="KW-1133">Transmembrane helix</keyword>
<evidence type="ECO:0000256" key="3">
    <source>
        <dbReference type="ARBA" id="ARBA00023004"/>
    </source>
</evidence>
<dbReference type="Gene3D" id="1.10.630.10">
    <property type="entry name" value="Cytochrome P450"/>
    <property type="match status" value="1"/>
</dbReference>
<dbReference type="OrthoDB" id="1055148at2759"/>
<dbReference type="GO" id="GO:0008395">
    <property type="term" value="F:steroid hydroxylase activity"/>
    <property type="evidence" value="ECO:0000318"/>
    <property type="project" value="GO_Central"/>
</dbReference>
<evidence type="ECO:0000256" key="2">
    <source>
        <dbReference type="ARBA" id="ARBA00022723"/>
    </source>
</evidence>